<reference evidence="6 7" key="2">
    <citation type="submission" date="2009-02" db="EMBL/GenBank/DDBJ databases">
        <title>Draft genome sequence of Holdemania filiformis DSM 12042.</title>
        <authorList>
            <person name="Sudarsanam P."/>
            <person name="Ley R."/>
            <person name="Guruge J."/>
            <person name="Turnbaugh P.J."/>
            <person name="Mahowald M."/>
            <person name="Liep D."/>
            <person name="Gordon J."/>
        </authorList>
    </citation>
    <scope>NUCLEOTIDE SEQUENCE [LARGE SCALE GENOMIC DNA]</scope>
    <source>
        <strain evidence="6 7">DSM 12042</strain>
    </source>
</reference>
<dbReference type="PROSITE" id="PS50937">
    <property type="entry name" value="HTH_MERR_2"/>
    <property type="match status" value="1"/>
</dbReference>
<dbReference type="PANTHER" id="PTHR30204">
    <property type="entry name" value="REDOX-CYCLING DRUG-SENSING TRANSCRIPTIONAL ACTIVATOR SOXR"/>
    <property type="match status" value="1"/>
</dbReference>
<dbReference type="Pfam" id="PF13411">
    <property type="entry name" value="MerR_1"/>
    <property type="match status" value="1"/>
</dbReference>
<reference evidence="6 7" key="1">
    <citation type="submission" date="2008-12" db="EMBL/GenBank/DDBJ databases">
        <authorList>
            <person name="Fulton L."/>
            <person name="Clifton S."/>
            <person name="Fulton B."/>
            <person name="Xu J."/>
            <person name="Minx P."/>
            <person name="Pepin K.H."/>
            <person name="Johnson M."/>
            <person name="Bhonagiri V."/>
            <person name="Nash W.E."/>
            <person name="Mardis E.R."/>
            <person name="Wilson R.K."/>
        </authorList>
    </citation>
    <scope>NUCLEOTIDE SEQUENCE [LARGE SCALE GENOMIC DNA]</scope>
    <source>
        <strain evidence="6 7">DSM 12042</strain>
    </source>
</reference>
<dbReference type="STRING" id="545696.HOLDEFILI_03887"/>
<name>B9YDG4_9FIRM</name>
<dbReference type="EMBL" id="ACCF01000244">
    <property type="protein sequence ID" value="EEF65977.1"/>
    <property type="molecule type" value="Genomic_DNA"/>
</dbReference>
<keyword evidence="3" id="KW-0238">DNA-binding</keyword>
<dbReference type="Gene3D" id="1.10.1660.10">
    <property type="match status" value="1"/>
</dbReference>
<dbReference type="AlphaFoldDB" id="B9YDG4"/>
<dbReference type="GO" id="GO:0003677">
    <property type="term" value="F:DNA binding"/>
    <property type="evidence" value="ECO:0007669"/>
    <property type="project" value="UniProtKB-KW"/>
</dbReference>
<sequence>MKKYKIGEFSKKVGVTQEFLKHYQNNGILIPNEITEAKYRYYDQRNASTVLEIIKDKNYGFSVKEIEQVFRHSSTDQVLTLMEPKIEQMKRQLIFMQGVIAEYEKLKTFCEETRQDQWFVKATDAFYFLPHVDVHGFVEDPFIYEILPAWIQHMPIVKSCQRCPADQPEDYVWGLSVPQQAADQIQLPVNSSVQLCPRRQFFEYHSIFALGKSKENPLQKALAQMRLLGLKPVDSIYRNILMYTEYQSDGTVEHSILYIPFIQESFIPDPDRD</sequence>
<keyword evidence="4" id="KW-0804">Transcription</keyword>
<dbReference type="HOGENOM" id="CLU_065103_3_0_9"/>
<dbReference type="GO" id="GO:0003700">
    <property type="term" value="F:DNA-binding transcription factor activity"/>
    <property type="evidence" value="ECO:0007669"/>
    <property type="project" value="InterPro"/>
</dbReference>
<evidence type="ECO:0000259" key="5">
    <source>
        <dbReference type="PROSITE" id="PS50937"/>
    </source>
</evidence>
<dbReference type="InterPro" id="IPR000551">
    <property type="entry name" value="MerR-type_HTH_dom"/>
</dbReference>
<evidence type="ECO:0000256" key="3">
    <source>
        <dbReference type="ARBA" id="ARBA00023125"/>
    </source>
</evidence>
<dbReference type="InterPro" id="IPR047057">
    <property type="entry name" value="MerR_fam"/>
</dbReference>
<evidence type="ECO:0000313" key="7">
    <source>
        <dbReference type="Proteomes" id="UP000005950"/>
    </source>
</evidence>
<dbReference type="Proteomes" id="UP000005950">
    <property type="component" value="Unassembled WGS sequence"/>
</dbReference>
<dbReference type="SMART" id="SM00422">
    <property type="entry name" value="HTH_MERR"/>
    <property type="match status" value="1"/>
</dbReference>
<dbReference type="RefSeq" id="WP_006061024.1">
    <property type="nucleotide sequence ID" value="NZ_GG657562.1"/>
</dbReference>
<dbReference type="SUPFAM" id="SSF46955">
    <property type="entry name" value="Putative DNA-binding domain"/>
    <property type="match status" value="1"/>
</dbReference>
<dbReference type="InterPro" id="IPR009061">
    <property type="entry name" value="DNA-bd_dom_put_sf"/>
</dbReference>
<comment type="caution">
    <text evidence="6">The sequence shown here is derived from an EMBL/GenBank/DDBJ whole genome shotgun (WGS) entry which is preliminary data.</text>
</comment>
<evidence type="ECO:0000256" key="2">
    <source>
        <dbReference type="ARBA" id="ARBA00023015"/>
    </source>
</evidence>
<protein>
    <submittedName>
        <fullName evidence="6">Transcriptional regulator, MerR family</fullName>
    </submittedName>
</protein>
<dbReference type="OrthoDB" id="9773308at2"/>
<keyword evidence="1" id="KW-0678">Repressor</keyword>
<gene>
    <name evidence="6" type="ORF">HOLDEFILI_03887</name>
</gene>
<accession>B9YDG4</accession>
<organism evidence="6 7">
    <name type="scientific">Holdemania filiformis DSM 12042</name>
    <dbReference type="NCBI Taxonomy" id="545696"/>
    <lineage>
        <taxon>Bacteria</taxon>
        <taxon>Bacillati</taxon>
        <taxon>Bacillota</taxon>
        <taxon>Erysipelotrichia</taxon>
        <taxon>Erysipelotrichales</taxon>
        <taxon>Erysipelotrichaceae</taxon>
        <taxon>Holdemania</taxon>
    </lineage>
</organism>
<keyword evidence="2" id="KW-0805">Transcription regulation</keyword>
<feature type="domain" description="HTH merR-type" evidence="5">
    <location>
        <begin position="3"/>
        <end position="72"/>
    </location>
</feature>
<dbReference type="eggNOG" id="COG0789">
    <property type="taxonomic scope" value="Bacteria"/>
</dbReference>
<dbReference type="CDD" id="cd00592">
    <property type="entry name" value="HTH_MerR-like"/>
    <property type="match status" value="1"/>
</dbReference>
<dbReference type="PANTHER" id="PTHR30204:SF69">
    <property type="entry name" value="MERR-FAMILY TRANSCRIPTIONAL REGULATOR"/>
    <property type="match status" value="1"/>
</dbReference>
<evidence type="ECO:0000256" key="1">
    <source>
        <dbReference type="ARBA" id="ARBA00022491"/>
    </source>
</evidence>
<proteinExistence type="predicted"/>
<evidence type="ECO:0000313" key="6">
    <source>
        <dbReference type="EMBL" id="EEF65977.1"/>
    </source>
</evidence>
<evidence type="ECO:0000256" key="4">
    <source>
        <dbReference type="ARBA" id="ARBA00023163"/>
    </source>
</evidence>